<dbReference type="AlphaFoldDB" id="A0A6V8PUA2"/>
<dbReference type="Proteomes" id="UP000576480">
    <property type="component" value="Unassembled WGS sequence"/>
</dbReference>
<feature type="non-terminal residue" evidence="1">
    <location>
        <position position="1"/>
    </location>
</feature>
<dbReference type="InterPro" id="IPR015943">
    <property type="entry name" value="WD40/YVTN_repeat-like_dom_sf"/>
</dbReference>
<dbReference type="EMBL" id="BLSB01000445">
    <property type="protein sequence ID" value="GFP36155.1"/>
    <property type="molecule type" value="Genomic_DNA"/>
</dbReference>
<gene>
    <name evidence="1" type="ORF">HKBW3S43_01942</name>
</gene>
<dbReference type="SUPFAM" id="SSF110296">
    <property type="entry name" value="Oligoxyloglucan reducing end-specific cellobiohydrolase"/>
    <property type="match status" value="1"/>
</dbReference>
<comment type="caution">
    <text evidence="1">The sequence shown here is derived from an EMBL/GenBank/DDBJ whole genome shotgun (WGS) entry which is preliminary data.</text>
</comment>
<dbReference type="Gene3D" id="2.130.10.10">
    <property type="entry name" value="YVTN repeat-like/Quinoprotein amine dehydrogenase"/>
    <property type="match status" value="1"/>
</dbReference>
<evidence type="ECO:0008006" key="3">
    <source>
        <dbReference type="Google" id="ProtNLM"/>
    </source>
</evidence>
<name>A0A6V8PUA2_9ACTN</name>
<protein>
    <recommendedName>
        <fullName evidence="3">Sortilin N-terminal domain-containing protein</fullName>
    </recommendedName>
</protein>
<sequence>GMFKSTNNGSSWTAINSGLTTLLIKSIAIDPTNSQLVYIGTYGGGSWAAINIDLLNLLVNDVAIDPALNKI</sequence>
<evidence type="ECO:0000313" key="1">
    <source>
        <dbReference type="EMBL" id="GFP36155.1"/>
    </source>
</evidence>
<accession>A0A6V8PUA2</accession>
<proteinExistence type="predicted"/>
<organism evidence="1 2">
    <name type="scientific">Candidatus Hakubella thermalkaliphila</name>
    <dbReference type="NCBI Taxonomy" id="2754717"/>
    <lineage>
        <taxon>Bacteria</taxon>
        <taxon>Bacillati</taxon>
        <taxon>Actinomycetota</taxon>
        <taxon>Actinomycetota incertae sedis</taxon>
        <taxon>Candidatus Hakubellales</taxon>
        <taxon>Candidatus Hakubellaceae</taxon>
        <taxon>Candidatus Hakubella</taxon>
    </lineage>
</organism>
<evidence type="ECO:0000313" key="2">
    <source>
        <dbReference type="Proteomes" id="UP000576480"/>
    </source>
</evidence>
<reference evidence="1 2" key="1">
    <citation type="journal article" date="2020" name="Front. Microbiol.">
        <title>Single-cell genomics of novel Actinobacteria with the Wood-Ljungdahl pathway discovered in a serpentinizing system.</title>
        <authorList>
            <person name="Merino N."/>
            <person name="Kawai M."/>
            <person name="Boyd E.S."/>
            <person name="Colman D.R."/>
            <person name="McGlynn S.E."/>
            <person name="Nealson K.H."/>
            <person name="Kurokawa K."/>
            <person name="Hongoh Y."/>
        </authorList>
    </citation>
    <scope>NUCLEOTIDE SEQUENCE [LARGE SCALE GENOMIC DNA]</scope>
    <source>
        <strain evidence="1 2">S43</strain>
    </source>
</reference>